<dbReference type="Gene3D" id="1.10.3270.10">
    <property type="entry name" value="HMGR, N-terminal domain"/>
    <property type="match status" value="1"/>
</dbReference>
<proteinExistence type="predicted"/>
<dbReference type="Proteomes" id="UP000272942">
    <property type="component" value="Unassembled WGS sequence"/>
</dbReference>
<dbReference type="GO" id="GO:0005789">
    <property type="term" value="C:endoplasmic reticulum membrane"/>
    <property type="evidence" value="ECO:0007669"/>
    <property type="project" value="TreeGrafter"/>
</dbReference>
<name>A0A183B0T1_9TREM</name>
<keyword evidence="3" id="KW-0472">Membrane</keyword>
<gene>
    <name evidence="4" type="ORF">ECPE_LOCUS12816</name>
</gene>
<dbReference type="InterPro" id="IPR023282">
    <property type="entry name" value="HMG_CoA_Rdtase_N"/>
</dbReference>
<dbReference type="InterPro" id="IPR009029">
    <property type="entry name" value="HMG_CoA_Rdtase_sub-bd_dom_sf"/>
</dbReference>
<dbReference type="PANTHER" id="PTHR10572:SF24">
    <property type="entry name" value="3-HYDROXY-3-METHYLGLUTARYL-COENZYME A REDUCTASE"/>
    <property type="match status" value="1"/>
</dbReference>
<dbReference type="GO" id="GO:0016126">
    <property type="term" value="P:sterol biosynthetic process"/>
    <property type="evidence" value="ECO:0007669"/>
    <property type="project" value="TreeGrafter"/>
</dbReference>
<dbReference type="AlphaFoldDB" id="A0A183B0T1"/>
<dbReference type="GO" id="GO:0015936">
    <property type="term" value="P:coenzyme A metabolic process"/>
    <property type="evidence" value="ECO:0007669"/>
    <property type="project" value="InterPro"/>
</dbReference>
<dbReference type="SUPFAM" id="SSF56542">
    <property type="entry name" value="Substrate-binding domain of HMG-CoA reductase"/>
    <property type="match status" value="1"/>
</dbReference>
<reference evidence="4 5" key="2">
    <citation type="submission" date="2018-11" db="EMBL/GenBank/DDBJ databases">
        <authorList>
            <consortium name="Pathogen Informatics"/>
        </authorList>
    </citation>
    <scope>NUCLEOTIDE SEQUENCE [LARGE SCALE GENOMIC DNA]</scope>
    <source>
        <strain evidence="4 5">Egypt</strain>
    </source>
</reference>
<evidence type="ECO:0000313" key="6">
    <source>
        <dbReference type="WBParaSite" id="ECPE_0001285301-mRNA-1"/>
    </source>
</evidence>
<dbReference type="InterPro" id="IPR002202">
    <property type="entry name" value="HMG_CoA_Rdtase"/>
</dbReference>
<keyword evidence="3" id="KW-0812">Transmembrane</keyword>
<dbReference type="OrthoDB" id="310654at2759"/>
<reference evidence="6" key="1">
    <citation type="submission" date="2016-06" db="UniProtKB">
        <authorList>
            <consortium name="WormBaseParasite"/>
        </authorList>
    </citation>
    <scope>IDENTIFICATION</scope>
</reference>
<protein>
    <submittedName>
        <fullName evidence="6">Transmembrane protein 188</fullName>
    </submittedName>
</protein>
<evidence type="ECO:0000256" key="1">
    <source>
        <dbReference type="ARBA" id="ARBA00005084"/>
    </source>
</evidence>
<accession>A0A183B0T1</accession>
<keyword evidence="5" id="KW-1185">Reference proteome</keyword>
<evidence type="ECO:0000313" key="5">
    <source>
        <dbReference type="Proteomes" id="UP000272942"/>
    </source>
</evidence>
<dbReference type="WBParaSite" id="ECPE_0001285301-mRNA-1">
    <property type="protein sequence ID" value="ECPE_0001285301-mRNA-1"/>
    <property type="gene ID" value="ECPE_0001285301"/>
</dbReference>
<evidence type="ECO:0000256" key="3">
    <source>
        <dbReference type="SAM" id="Phobius"/>
    </source>
</evidence>
<dbReference type="PANTHER" id="PTHR10572">
    <property type="entry name" value="3-HYDROXY-3-METHYLGLUTARYL-COENZYME A REDUCTASE"/>
    <property type="match status" value="1"/>
</dbReference>
<comment type="pathway">
    <text evidence="1">Metabolic intermediate biosynthesis; (R)-mevalonate biosynthesis; (R)-mevalonate from acetyl-CoA: step 3/3.</text>
</comment>
<keyword evidence="3" id="KW-1133">Transmembrane helix</keyword>
<dbReference type="PROSITE" id="PS50065">
    <property type="entry name" value="HMG_COA_REDUCTASE_4"/>
    <property type="match status" value="1"/>
</dbReference>
<feature type="transmembrane region" description="Helical" evidence="3">
    <location>
        <begin position="121"/>
        <end position="139"/>
    </location>
</feature>
<evidence type="ECO:0000256" key="2">
    <source>
        <dbReference type="SAM" id="MobiDB-lite"/>
    </source>
</evidence>
<sequence>MNTVDQRPRRYSNRAGGRWRSSSCSVDESVYPERRHVDVRHLVQQLEELHATTPTQERIKYITITGLFVLYMHNRYIQWHPKSPNYCESSHSESVQSEEEIVVNDTVGSYHWSEATLLDHTNFNMLFFLLIGILLYYRAKFYAFQRTKLLNLDLLPPVENRWQPPRSPDAFINNNNNNFSKTNGWSPVGPRSSAFTRSLVEQPPSSSASQAFLDLIPNGIVTSRTTPKVTVTMAVGEPGAHSGVPSHRTKESTTTKVTASDTELLQLLSTGELKTRDLESVVGNPVRAVELRRLDLARLLSIPHVLERLPYKEYDYRFVHGQCCEEVL</sequence>
<dbReference type="GO" id="GO:0005778">
    <property type="term" value="C:peroxisomal membrane"/>
    <property type="evidence" value="ECO:0007669"/>
    <property type="project" value="TreeGrafter"/>
</dbReference>
<dbReference type="EMBL" id="UZAN01053679">
    <property type="protein sequence ID" value="VDP90088.1"/>
    <property type="molecule type" value="Genomic_DNA"/>
</dbReference>
<feature type="region of interest" description="Disordered" evidence="2">
    <location>
        <begin position="1"/>
        <end position="20"/>
    </location>
</feature>
<dbReference type="GO" id="GO:0004420">
    <property type="term" value="F:hydroxymethylglutaryl-CoA reductase (NADPH) activity"/>
    <property type="evidence" value="ECO:0007669"/>
    <property type="project" value="InterPro"/>
</dbReference>
<dbReference type="GO" id="GO:0008299">
    <property type="term" value="P:isoprenoid biosynthetic process"/>
    <property type="evidence" value="ECO:0007669"/>
    <property type="project" value="TreeGrafter"/>
</dbReference>
<organism evidence="6">
    <name type="scientific">Echinostoma caproni</name>
    <dbReference type="NCBI Taxonomy" id="27848"/>
    <lineage>
        <taxon>Eukaryota</taxon>
        <taxon>Metazoa</taxon>
        <taxon>Spiralia</taxon>
        <taxon>Lophotrochozoa</taxon>
        <taxon>Platyhelminthes</taxon>
        <taxon>Trematoda</taxon>
        <taxon>Digenea</taxon>
        <taxon>Plagiorchiida</taxon>
        <taxon>Echinostomata</taxon>
        <taxon>Echinostomatoidea</taxon>
        <taxon>Echinostomatidae</taxon>
        <taxon>Echinostoma</taxon>
    </lineage>
</organism>
<evidence type="ECO:0000313" key="4">
    <source>
        <dbReference type="EMBL" id="VDP90088.1"/>
    </source>
</evidence>